<dbReference type="CDD" id="cd07185">
    <property type="entry name" value="OmpA_C-like"/>
    <property type="match status" value="1"/>
</dbReference>
<keyword evidence="5" id="KW-0732">Signal</keyword>
<feature type="domain" description="OmpA-like" evidence="6">
    <location>
        <begin position="169"/>
        <end position="301"/>
    </location>
</feature>
<evidence type="ECO:0000259" key="6">
    <source>
        <dbReference type="PROSITE" id="PS51123"/>
    </source>
</evidence>
<gene>
    <name evidence="7" type="ORF">JQU52_02325</name>
</gene>
<feature type="signal peptide" evidence="5">
    <location>
        <begin position="1"/>
        <end position="22"/>
    </location>
</feature>
<dbReference type="KEGG" id="ptes:JQU52_02325"/>
<dbReference type="Gene3D" id="3.30.1330.60">
    <property type="entry name" value="OmpA-like domain"/>
    <property type="match status" value="1"/>
</dbReference>
<dbReference type="RefSeq" id="WP_230339554.1">
    <property type="nucleotide sequence ID" value="NZ_CP069798.1"/>
</dbReference>
<dbReference type="PANTHER" id="PTHR30329">
    <property type="entry name" value="STATOR ELEMENT OF FLAGELLAR MOTOR COMPLEX"/>
    <property type="match status" value="1"/>
</dbReference>
<organism evidence="7 8">
    <name type="scientific">Paralysiella testudinis</name>
    <dbReference type="NCBI Taxonomy" id="2809020"/>
    <lineage>
        <taxon>Bacteria</taxon>
        <taxon>Pseudomonadati</taxon>
        <taxon>Pseudomonadota</taxon>
        <taxon>Betaproteobacteria</taxon>
        <taxon>Neisseriales</taxon>
        <taxon>Neisseriaceae</taxon>
        <taxon>Paralysiella</taxon>
    </lineage>
</organism>
<dbReference type="PROSITE" id="PS51123">
    <property type="entry name" value="OMPA_2"/>
    <property type="match status" value="1"/>
</dbReference>
<comment type="subcellular location">
    <subcellularLocation>
        <location evidence="1">Cell outer membrane</location>
    </subcellularLocation>
</comment>
<evidence type="ECO:0000256" key="3">
    <source>
        <dbReference type="ARBA" id="ARBA00023237"/>
    </source>
</evidence>
<dbReference type="Proteomes" id="UP000653156">
    <property type="component" value="Chromosome"/>
</dbReference>
<sequence length="302" mass="33343">MFRKINLLVTALVLITSGCAISQNQPAEQWQNFSSTSAQVQPVAENKAGAVFIRPANGLAGEAVNVFVDGQYLASLLPGGYRQLLLCPKDSRLSAAFTNVNTHYKEKQQGKLFRLTEGDVSYFEITQDAQGQPSLVQIDQINAQALLQNAKEQQSGLSRVGENTECTTVAVQTYTLNDEVFFAFDQHQAAGMVDKDHQKINIIASHIRQNVNKIQMIVIEGYTDPVGNDSYNHKLSQARANAVKQQFLKLGISADLLQARGKGSTNLVINNCANQHPHNKAMRNMCNQPNRRVMVIVHGKHQ</sequence>
<evidence type="ECO:0000256" key="5">
    <source>
        <dbReference type="SAM" id="SignalP"/>
    </source>
</evidence>
<reference evidence="7" key="1">
    <citation type="submission" date="2021-02" db="EMBL/GenBank/DDBJ databases">
        <title>Neisseriaceae sp. 26B isolated from the cloaca of a Common Toad-headed Turtle (Mesoclemmys nasuta).</title>
        <authorList>
            <person name="Spergser J."/>
            <person name="Busse H.-J."/>
        </authorList>
    </citation>
    <scope>NUCLEOTIDE SEQUENCE</scope>
    <source>
        <strain evidence="7">26B</strain>
    </source>
</reference>
<dbReference type="InterPro" id="IPR006664">
    <property type="entry name" value="OMP_bac"/>
</dbReference>
<protein>
    <submittedName>
        <fullName evidence="7">OmpA family protein</fullName>
    </submittedName>
</protein>
<accession>A0A892ZFR2</accession>
<dbReference type="InterPro" id="IPR036737">
    <property type="entry name" value="OmpA-like_sf"/>
</dbReference>
<evidence type="ECO:0000256" key="2">
    <source>
        <dbReference type="ARBA" id="ARBA00023136"/>
    </source>
</evidence>
<feature type="chain" id="PRO_5034732332" evidence="5">
    <location>
        <begin position="23"/>
        <end position="302"/>
    </location>
</feature>
<dbReference type="AlphaFoldDB" id="A0A892ZFR2"/>
<keyword evidence="2 4" id="KW-0472">Membrane</keyword>
<evidence type="ECO:0000256" key="4">
    <source>
        <dbReference type="PROSITE-ProRule" id="PRU00473"/>
    </source>
</evidence>
<name>A0A892ZFR2_9NEIS</name>
<keyword evidence="3" id="KW-0998">Cell outer membrane</keyword>
<dbReference type="InterPro" id="IPR006690">
    <property type="entry name" value="OMPA-like_CS"/>
</dbReference>
<evidence type="ECO:0000313" key="7">
    <source>
        <dbReference type="EMBL" id="QRQ82275.1"/>
    </source>
</evidence>
<dbReference type="PROSITE" id="PS01068">
    <property type="entry name" value="OMPA_1"/>
    <property type="match status" value="1"/>
</dbReference>
<dbReference type="GO" id="GO:0009279">
    <property type="term" value="C:cell outer membrane"/>
    <property type="evidence" value="ECO:0007669"/>
    <property type="project" value="UniProtKB-SubCell"/>
</dbReference>
<dbReference type="PROSITE" id="PS51257">
    <property type="entry name" value="PROKAR_LIPOPROTEIN"/>
    <property type="match status" value="1"/>
</dbReference>
<dbReference type="InterPro" id="IPR050330">
    <property type="entry name" value="Bact_OuterMem_StrucFunc"/>
</dbReference>
<dbReference type="EMBL" id="CP069798">
    <property type="protein sequence ID" value="QRQ82275.1"/>
    <property type="molecule type" value="Genomic_DNA"/>
</dbReference>
<evidence type="ECO:0000256" key="1">
    <source>
        <dbReference type="ARBA" id="ARBA00004442"/>
    </source>
</evidence>
<proteinExistence type="predicted"/>
<dbReference type="InterPro" id="IPR006665">
    <property type="entry name" value="OmpA-like"/>
</dbReference>
<dbReference type="SUPFAM" id="SSF103088">
    <property type="entry name" value="OmpA-like"/>
    <property type="match status" value="1"/>
</dbReference>
<dbReference type="PRINTS" id="PR01021">
    <property type="entry name" value="OMPADOMAIN"/>
</dbReference>
<evidence type="ECO:0000313" key="8">
    <source>
        <dbReference type="Proteomes" id="UP000653156"/>
    </source>
</evidence>
<dbReference type="Pfam" id="PF00691">
    <property type="entry name" value="OmpA"/>
    <property type="match status" value="1"/>
</dbReference>
<dbReference type="PANTHER" id="PTHR30329:SF21">
    <property type="entry name" value="LIPOPROTEIN YIAD-RELATED"/>
    <property type="match status" value="1"/>
</dbReference>
<keyword evidence="8" id="KW-1185">Reference proteome</keyword>